<evidence type="ECO:0000256" key="2">
    <source>
        <dbReference type="ARBA" id="ARBA00022842"/>
    </source>
</evidence>
<evidence type="ECO:0000313" key="4">
    <source>
        <dbReference type="EMBL" id="EAZ29530.1"/>
    </source>
</evidence>
<reference evidence="4" key="6">
    <citation type="submission" date="2008-12" db="EMBL/GenBank/DDBJ databases">
        <title>Improved gene annotation of the rice (Oryza sativa) genomes.</title>
        <authorList>
            <person name="Wang J."/>
            <person name="Li R."/>
            <person name="Fan W."/>
            <person name="Huang Q."/>
            <person name="Zhang J."/>
            <person name="Zhou Y."/>
            <person name="Hu Y."/>
            <person name="Zi S."/>
            <person name="Li J."/>
            <person name="Ni P."/>
            <person name="Zheng H."/>
            <person name="Zhang Y."/>
            <person name="Zhao M."/>
            <person name="Hao Q."/>
            <person name="McDermott J."/>
            <person name="Samudrala R."/>
            <person name="Kristiansen K."/>
            <person name="Wong G.K.-S."/>
        </authorList>
    </citation>
    <scope>NUCLEOTIDE SEQUENCE</scope>
</reference>
<reference evidence="3" key="4">
    <citation type="submission" date="2006-11" db="EMBL/GenBank/DDBJ databases">
        <title>.</title>
        <authorList>
            <person name="Buell C."/>
            <person name="Yuan Q."/>
            <person name="Ouyang S."/>
            <person name="Liu J."/>
            <person name="Wang A."/>
            <person name="Maiti R."/>
            <person name="Lin H."/>
            <person name="Zhu W."/>
            <person name="Hamilton J."/>
            <person name="Jones K."/>
            <person name="Tallon L."/>
            <person name="Feldblyum T."/>
            <person name="Tsitrin T."/>
            <person name="Bera J."/>
            <person name="Kim M."/>
            <person name="Jin S."/>
            <person name="Fadrosh D."/>
            <person name="Vuong H."/>
            <person name="Overton II L."/>
            <person name="Reardon M."/>
            <person name="Weaver B."/>
            <person name="Johri S."/>
            <person name="Lewis M."/>
            <person name="Utterback T."/>
            <person name="Van Aken S."/>
            <person name="Wortman J."/>
            <person name="Haas B."/>
            <person name="Koo H."/>
            <person name="Zismann V."/>
            <person name="Hsiao J."/>
            <person name="Iobst S."/>
            <person name="de Vazeilles A."/>
            <person name="White O."/>
            <person name="Salzberg S."/>
            <person name="Fraser C."/>
        </authorList>
    </citation>
    <scope>NUCLEOTIDE SEQUENCE</scope>
</reference>
<evidence type="ECO:0000313" key="5">
    <source>
        <dbReference type="Proteomes" id="UP000000763"/>
    </source>
</evidence>
<name>Q53L30_ORYSJ</name>
<dbReference type="Proteomes" id="UP000007752">
    <property type="component" value="Chromosome 4"/>
</dbReference>
<dbReference type="Pfam" id="PF03492">
    <property type="entry name" value="Methyltransf_7"/>
    <property type="match status" value="1"/>
</dbReference>
<keyword evidence="1" id="KW-0479">Metal-binding</keyword>
<dbReference type="PANTHER" id="PTHR31009">
    <property type="entry name" value="S-ADENOSYL-L-METHIONINE:CARBOXYL METHYLTRANSFERASE FAMILY PROTEIN"/>
    <property type="match status" value="1"/>
</dbReference>
<dbReference type="Proteomes" id="UP000000763">
    <property type="component" value="Chromosome 11"/>
</dbReference>
<evidence type="ECO:0000313" key="3">
    <source>
        <dbReference type="EMBL" id="AAX96867.1"/>
    </source>
</evidence>
<evidence type="ECO:0000256" key="1">
    <source>
        <dbReference type="ARBA" id="ARBA00022723"/>
    </source>
</evidence>
<keyword evidence="2" id="KW-0460">Magnesium</keyword>
<dbReference type="EMBL" id="AC145365">
    <property type="protein sequence ID" value="AAX96867.1"/>
    <property type="molecule type" value="Genomic_DNA"/>
</dbReference>
<reference evidence="5" key="5">
    <citation type="journal article" date="2008" name="Nucleic Acids Res.">
        <title>The rice annotation project database (RAP-DB): 2008 update.</title>
        <authorList>
            <consortium name="The rice annotation project (RAP)"/>
        </authorList>
    </citation>
    <scope>GENOME REANNOTATION</scope>
    <source>
        <strain evidence="5">cv. Nipponbare</strain>
    </source>
</reference>
<dbReference type="EMBL" id="CM000141">
    <property type="protein sequence ID" value="EAZ29530.1"/>
    <property type="molecule type" value="Genomic_DNA"/>
</dbReference>
<dbReference type="SUPFAM" id="SSF53335">
    <property type="entry name" value="S-adenosyl-L-methionine-dependent methyltransferases"/>
    <property type="match status" value="1"/>
</dbReference>
<keyword evidence="3" id="KW-0808">Transferase</keyword>
<dbReference type="GO" id="GO:0046872">
    <property type="term" value="F:metal ion binding"/>
    <property type="evidence" value="ECO:0007669"/>
    <property type="project" value="UniProtKB-KW"/>
</dbReference>
<organism evidence="4">
    <name type="scientific">Oryza sativa subsp. japonica</name>
    <name type="common">Rice</name>
    <dbReference type="NCBI Taxonomy" id="39947"/>
    <lineage>
        <taxon>Eukaryota</taxon>
        <taxon>Viridiplantae</taxon>
        <taxon>Streptophyta</taxon>
        <taxon>Embryophyta</taxon>
        <taxon>Tracheophyta</taxon>
        <taxon>Spermatophyta</taxon>
        <taxon>Magnoliopsida</taxon>
        <taxon>Liliopsida</taxon>
        <taxon>Poales</taxon>
        <taxon>Poaceae</taxon>
        <taxon>BOP clade</taxon>
        <taxon>Oryzoideae</taxon>
        <taxon>Oryzeae</taxon>
        <taxon>Oryzinae</taxon>
        <taxon>Oryza</taxon>
        <taxon>Oryza sativa</taxon>
    </lineage>
</organism>
<dbReference type="GO" id="GO:0032259">
    <property type="term" value="P:methylation"/>
    <property type="evidence" value="ECO:0007669"/>
    <property type="project" value="UniProtKB-KW"/>
</dbReference>
<proteinExistence type="predicted"/>
<accession>Q53L30</accession>
<dbReference type="AlphaFoldDB" id="Q53L30"/>
<dbReference type="GO" id="GO:0008168">
    <property type="term" value="F:methyltransferase activity"/>
    <property type="evidence" value="ECO:0007669"/>
    <property type="project" value="UniProtKB-KW"/>
</dbReference>
<gene>
    <name evidence="3" type="ordered locus">LOC_Os11g15040</name>
    <name evidence="4" type="ORF">OsJ_13603</name>
</gene>
<protein>
    <submittedName>
        <fullName evidence="3">SAM dependent carboxyl methyltransferase</fullName>
    </submittedName>
</protein>
<dbReference type="InterPro" id="IPR005299">
    <property type="entry name" value="MeTrfase_7"/>
</dbReference>
<sequence length="301" mass="33580">MKIERDFHMMKGDSEFSYAKNSRIQKRVVLAAKPIVEKAVREVCIDLHPQSMVIADLGCSFGANTLLFISEVITTIYEDYNNTIKESPMEVPEQLDGSMNEGNIHIGATTPPSVAKLYQNQFEKDFSRFLQMRCMEIVPGGRMVLTVAGRKSKDVFNAGGTTTIFDLLSQGLRILVAEGRVAKEKLDSFNIPVYCPSADELTQLVQQCELLDISDIQLFEMDENRMHDSEQAEGTTAAHTAGQSMSATLRVATESLVASHFGEDILEEIFTVFARNFTSYIESEVEKSGITIITLYLQAKH</sequence>
<accession>A3AQE1</accession>
<dbReference type="InterPro" id="IPR029063">
    <property type="entry name" value="SAM-dependent_MTases_sf"/>
</dbReference>
<dbReference type="InterPro" id="IPR042086">
    <property type="entry name" value="MeTrfase_capping"/>
</dbReference>
<reference evidence="3" key="3">
    <citation type="submission" date="2005-04" db="EMBL/GenBank/DDBJ databases">
        <authorList>
            <person name="Buell R."/>
        </authorList>
    </citation>
    <scope>NUCLEOTIDE SEQUENCE</scope>
</reference>
<keyword evidence="3" id="KW-0489">Methyltransferase</keyword>
<dbReference type="Gene3D" id="1.10.1200.270">
    <property type="entry name" value="Methyltransferase, alpha-helical capping domain"/>
    <property type="match status" value="1"/>
</dbReference>
<reference evidence="5" key="1">
    <citation type="journal article" date="2005" name="Nature">
        <title>The map-based sequence of the rice genome.</title>
        <authorList>
            <consortium name="International rice genome sequencing project (IRGSP)"/>
            <person name="Matsumoto T."/>
            <person name="Wu J."/>
            <person name="Kanamori H."/>
            <person name="Katayose Y."/>
            <person name="Fujisawa M."/>
            <person name="Namiki N."/>
            <person name="Mizuno H."/>
            <person name="Yamamoto K."/>
            <person name="Antonio B.A."/>
            <person name="Baba T."/>
            <person name="Sakata K."/>
            <person name="Nagamura Y."/>
            <person name="Aoki H."/>
            <person name="Arikawa K."/>
            <person name="Arita K."/>
            <person name="Bito T."/>
            <person name="Chiden Y."/>
            <person name="Fujitsuka N."/>
            <person name="Fukunaka R."/>
            <person name="Hamada M."/>
            <person name="Harada C."/>
            <person name="Hayashi A."/>
            <person name="Hijishita S."/>
            <person name="Honda M."/>
            <person name="Hosokawa S."/>
            <person name="Ichikawa Y."/>
            <person name="Idonuma A."/>
            <person name="Iijima M."/>
            <person name="Ikeda M."/>
            <person name="Ikeno M."/>
            <person name="Ito K."/>
            <person name="Ito S."/>
            <person name="Ito T."/>
            <person name="Ito Y."/>
            <person name="Ito Y."/>
            <person name="Iwabuchi A."/>
            <person name="Kamiya K."/>
            <person name="Karasawa W."/>
            <person name="Kurita K."/>
            <person name="Katagiri S."/>
            <person name="Kikuta A."/>
            <person name="Kobayashi H."/>
            <person name="Kobayashi N."/>
            <person name="Machita K."/>
            <person name="Maehara T."/>
            <person name="Masukawa M."/>
            <person name="Mizubayashi T."/>
            <person name="Mukai Y."/>
            <person name="Nagasaki H."/>
            <person name="Nagata Y."/>
            <person name="Naito S."/>
            <person name="Nakashima M."/>
            <person name="Nakama Y."/>
            <person name="Nakamichi Y."/>
            <person name="Nakamura M."/>
            <person name="Meguro A."/>
            <person name="Negishi M."/>
            <person name="Ohta I."/>
            <person name="Ohta T."/>
            <person name="Okamoto M."/>
            <person name="Ono N."/>
            <person name="Saji S."/>
            <person name="Sakaguchi M."/>
            <person name="Sakai K."/>
            <person name="Shibata M."/>
            <person name="Shimokawa T."/>
            <person name="Song J."/>
            <person name="Takazaki Y."/>
            <person name="Terasawa K."/>
            <person name="Tsugane M."/>
            <person name="Tsuji K."/>
            <person name="Ueda S."/>
            <person name="Waki K."/>
            <person name="Yamagata H."/>
            <person name="Yamamoto M."/>
            <person name="Yamamoto S."/>
            <person name="Yamane H."/>
            <person name="Yoshiki S."/>
            <person name="Yoshihara R."/>
            <person name="Yukawa K."/>
            <person name="Zhong H."/>
            <person name="Yano M."/>
            <person name="Yuan Q."/>
            <person name="Ouyang S."/>
            <person name="Liu J."/>
            <person name="Jones K.M."/>
            <person name="Gansberger K."/>
            <person name="Moffat K."/>
            <person name="Hill J."/>
            <person name="Bera J."/>
            <person name="Fadrosh D."/>
            <person name="Jin S."/>
            <person name="Johri S."/>
            <person name="Kim M."/>
            <person name="Overton L."/>
            <person name="Reardon M."/>
            <person name="Tsitrin T."/>
            <person name="Vuong H."/>
            <person name="Weaver B."/>
            <person name="Ciecko A."/>
            <person name="Tallon L."/>
            <person name="Jackson J."/>
            <person name="Pai G."/>
            <person name="Aken S.V."/>
            <person name="Utterback T."/>
            <person name="Reidmuller S."/>
            <person name="Feldblyum T."/>
            <person name="Hsiao J."/>
            <person name="Zismann V."/>
            <person name="Iobst S."/>
            <person name="de Vazeille A.R."/>
            <person name="Buell C.R."/>
            <person name="Ying K."/>
            <person name="Li Y."/>
            <person name="Lu T."/>
            <person name="Huang Y."/>
            <person name="Zhao Q."/>
            <person name="Feng Q."/>
            <person name="Zhang L."/>
            <person name="Zhu J."/>
            <person name="Weng Q."/>
            <person name="Mu J."/>
            <person name="Lu Y."/>
            <person name="Fan D."/>
            <person name="Liu Y."/>
            <person name="Guan J."/>
            <person name="Zhang Y."/>
            <person name="Yu S."/>
            <person name="Liu X."/>
            <person name="Zhang Y."/>
            <person name="Hong G."/>
            <person name="Han B."/>
            <person name="Choisne N."/>
            <person name="Demange N."/>
            <person name="Orjeda G."/>
            <person name="Samain S."/>
            <person name="Cattolico L."/>
            <person name="Pelletier E."/>
            <person name="Couloux A."/>
            <person name="Segurens B."/>
            <person name="Wincker P."/>
            <person name="D'Hont A."/>
            <person name="Scarpelli C."/>
            <person name="Weissenbach J."/>
            <person name="Salanoubat M."/>
            <person name="Quetier F."/>
            <person name="Yu Y."/>
            <person name="Kim H.R."/>
            <person name="Rambo T."/>
            <person name="Currie J."/>
            <person name="Collura K."/>
            <person name="Luo M."/>
            <person name="Yang T."/>
            <person name="Ammiraju J.S.S."/>
            <person name="Engler F."/>
            <person name="Soderlund C."/>
            <person name="Wing R.A."/>
            <person name="Palmer L.E."/>
            <person name="de la Bastide M."/>
            <person name="Spiegel L."/>
            <person name="Nascimento L."/>
            <person name="Zutavern T."/>
            <person name="O'Shaughnessy A."/>
            <person name="Dike S."/>
            <person name="Dedhia N."/>
            <person name="Preston R."/>
            <person name="Balija V."/>
            <person name="McCombie W.R."/>
            <person name="Chow T."/>
            <person name="Chen H."/>
            <person name="Chung M."/>
            <person name="Chen C."/>
            <person name="Shaw J."/>
            <person name="Wu H."/>
            <person name="Hsiao K."/>
            <person name="Chao Y."/>
            <person name="Chu M."/>
            <person name="Cheng C."/>
            <person name="Hour A."/>
            <person name="Lee P."/>
            <person name="Lin S."/>
            <person name="Lin Y."/>
            <person name="Liou J."/>
            <person name="Liu S."/>
            <person name="Hsing Y."/>
            <person name="Raghuvanshi S."/>
            <person name="Mohanty A."/>
            <person name="Bharti A.K."/>
            <person name="Gaur A."/>
            <person name="Gupta V."/>
            <person name="Kumar D."/>
            <person name="Ravi V."/>
            <person name="Vij S."/>
            <person name="Kapur A."/>
            <person name="Khurana P."/>
            <person name="Khurana P."/>
            <person name="Khurana J.P."/>
            <person name="Tyagi A.K."/>
            <person name="Gaikwad K."/>
            <person name="Singh A."/>
            <person name="Dalal V."/>
            <person name="Srivastava S."/>
            <person name="Dixit A."/>
            <person name="Pal A.K."/>
            <person name="Ghazi I.A."/>
            <person name="Yadav M."/>
            <person name="Pandit A."/>
            <person name="Bhargava A."/>
            <person name="Sureshbabu K."/>
            <person name="Batra K."/>
            <person name="Sharma T.R."/>
            <person name="Mohapatra T."/>
            <person name="Singh N.K."/>
            <person name="Messing J."/>
            <person name="Nelson A.B."/>
            <person name="Fuks G."/>
            <person name="Kavchok S."/>
            <person name="Keizer G."/>
            <person name="Linton E."/>
            <person name="Llaca V."/>
            <person name="Song R."/>
            <person name="Tanyolac B."/>
            <person name="Young S."/>
            <person name="Ho-Il K."/>
            <person name="Hahn J.H."/>
            <person name="Sangsakoo G."/>
            <person name="Vanavichit A."/>
            <person name="de Mattos Luiz.A.T."/>
            <person name="Zimmer P.D."/>
            <person name="Malone G."/>
            <person name="Dellagostin O."/>
            <person name="de Oliveira A.C."/>
            <person name="Bevan M."/>
            <person name="Bancroft I."/>
            <person name="Minx P."/>
            <person name="Cordum H."/>
            <person name="Wilson R."/>
            <person name="Cheng Z."/>
            <person name="Jin W."/>
            <person name="Jiang J."/>
            <person name="Leong S.A."/>
            <person name="Iwama H."/>
            <person name="Gojobori T."/>
            <person name="Itoh T."/>
            <person name="Niimura Y."/>
            <person name="Fujii Y."/>
            <person name="Habara T."/>
            <person name="Sakai H."/>
            <person name="Sato Y."/>
            <person name="Wilson G."/>
            <person name="Kumar K."/>
            <person name="McCouch S."/>
            <person name="Juretic N."/>
            <person name="Hoen D."/>
            <person name="Wright S."/>
            <person name="Bruskiewich R."/>
            <person name="Bureau T."/>
            <person name="Miyao A."/>
            <person name="Hirochika H."/>
            <person name="Nishikawa T."/>
            <person name="Kadowaki K."/>
            <person name="Sugiura M."/>
            <person name="Burr B."/>
            <person name="Sasaki T."/>
        </authorList>
    </citation>
    <scope>NUCLEOTIDE SEQUENCE [LARGE SCALE GENOMIC DNA]</scope>
    <source>
        <strain evidence="5">cv. Nipponbare</strain>
    </source>
</reference>
<reference evidence="4" key="2">
    <citation type="journal article" date="2005" name="PLoS Biol.">
        <title>The genomes of Oryza sativa: a history of duplications.</title>
        <authorList>
            <person name="Yu J."/>
            <person name="Wang J."/>
            <person name="Lin W."/>
            <person name="Li S."/>
            <person name="Li H."/>
            <person name="Zhou J."/>
            <person name="Ni P."/>
            <person name="Dong W."/>
            <person name="Hu S."/>
            <person name="Zeng C."/>
            <person name="Zhang J."/>
            <person name="Zhang Y."/>
            <person name="Li R."/>
            <person name="Xu Z."/>
            <person name="Li S."/>
            <person name="Li X."/>
            <person name="Zheng H."/>
            <person name="Cong L."/>
            <person name="Lin L."/>
            <person name="Yin J."/>
            <person name="Geng J."/>
            <person name="Li G."/>
            <person name="Shi J."/>
            <person name="Liu J."/>
            <person name="Lv H."/>
            <person name="Li J."/>
            <person name="Wang J."/>
            <person name="Deng Y."/>
            <person name="Ran L."/>
            <person name="Shi X."/>
            <person name="Wang X."/>
            <person name="Wu Q."/>
            <person name="Li C."/>
            <person name="Ren X."/>
            <person name="Wang J."/>
            <person name="Wang X."/>
            <person name="Li D."/>
            <person name="Liu D."/>
            <person name="Zhang X."/>
            <person name="Ji Z."/>
            <person name="Zhao W."/>
            <person name="Sun Y."/>
            <person name="Zhang Z."/>
            <person name="Bao J."/>
            <person name="Han Y."/>
            <person name="Dong L."/>
            <person name="Ji J."/>
            <person name="Chen P."/>
            <person name="Wu S."/>
            <person name="Liu J."/>
            <person name="Xiao Y."/>
            <person name="Bu D."/>
            <person name="Tan J."/>
            <person name="Yang L."/>
            <person name="Ye C."/>
            <person name="Zhang J."/>
            <person name="Xu J."/>
            <person name="Zhou Y."/>
            <person name="Yu Y."/>
            <person name="Zhang B."/>
            <person name="Zhuang S."/>
            <person name="Wei H."/>
            <person name="Liu B."/>
            <person name="Lei M."/>
            <person name="Yu H."/>
            <person name="Li Y."/>
            <person name="Xu H."/>
            <person name="Wei S."/>
            <person name="He X."/>
            <person name="Fang L."/>
            <person name="Zhang Z."/>
            <person name="Zhang Y."/>
            <person name="Huang X."/>
            <person name="Su Z."/>
            <person name="Tong W."/>
            <person name="Li J."/>
            <person name="Tong Z."/>
            <person name="Li S."/>
            <person name="Ye J."/>
            <person name="Wang L."/>
            <person name="Fang L."/>
            <person name="Lei T."/>
            <person name="Chen C."/>
            <person name="Chen H."/>
            <person name="Xu Z."/>
            <person name="Li H."/>
            <person name="Huang H."/>
            <person name="Zhang F."/>
            <person name="Xu H."/>
            <person name="Li N."/>
            <person name="Zhao C."/>
            <person name="Li S."/>
            <person name="Dong L."/>
            <person name="Huang Y."/>
            <person name="Li L."/>
            <person name="Xi Y."/>
            <person name="Qi Q."/>
            <person name="Li W."/>
            <person name="Zhang B."/>
            <person name="Hu W."/>
            <person name="Zhang Y."/>
            <person name="Tian X."/>
            <person name="Jiao Y."/>
            <person name="Liang X."/>
            <person name="Jin J."/>
            <person name="Gao L."/>
            <person name="Zheng W."/>
            <person name="Hao B."/>
            <person name="Liu S."/>
            <person name="Wang W."/>
            <person name="Yuan L."/>
            <person name="Cao M."/>
            <person name="McDermott J."/>
            <person name="Samudrala R."/>
            <person name="Wang J."/>
            <person name="Wong G.K."/>
            <person name="Yang H."/>
        </authorList>
    </citation>
    <scope>NUCLEOTIDE SEQUENCE [LARGE SCALE GENOMIC DNA]</scope>
</reference>
<dbReference type="Gene3D" id="3.40.50.150">
    <property type="entry name" value="Vaccinia Virus protein VP39"/>
    <property type="match status" value="2"/>
</dbReference>